<dbReference type="KEGG" id="sap:Sulac_0114"/>
<evidence type="ECO:0000256" key="4">
    <source>
        <dbReference type="ARBA" id="ARBA00022989"/>
    </source>
</evidence>
<comment type="subcellular location">
    <subcellularLocation>
        <location evidence="1">Cell membrane</location>
        <topology evidence="1">Multi-pass membrane protein</topology>
    </subcellularLocation>
</comment>
<evidence type="ECO:0000256" key="2">
    <source>
        <dbReference type="ARBA" id="ARBA00022448"/>
    </source>
</evidence>
<feature type="transmembrane region" description="Helical" evidence="7">
    <location>
        <begin position="55"/>
        <end position="76"/>
    </location>
</feature>
<dbReference type="EMBL" id="CP003179">
    <property type="protein sequence ID" value="AEW03687.1"/>
    <property type="molecule type" value="Genomic_DNA"/>
</dbReference>
<feature type="transmembrane region" description="Helical" evidence="7">
    <location>
        <begin position="113"/>
        <end position="134"/>
    </location>
</feature>
<dbReference type="STRING" id="679936.Sulac_0114"/>
<dbReference type="HOGENOM" id="CLU_001265_46_14_9"/>
<feature type="transmembrane region" description="Helical" evidence="7">
    <location>
        <begin position="274"/>
        <end position="294"/>
    </location>
</feature>
<keyword evidence="3 7" id="KW-0812">Transmembrane</keyword>
<gene>
    <name evidence="9" type="ordered locus">Sulac_0114</name>
</gene>
<evidence type="ECO:0000256" key="1">
    <source>
        <dbReference type="ARBA" id="ARBA00004651"/>
    </source>
</evidence>
<proteinExistence type="predicted"/>
<feature type="transmembrane region" description="Helical" evidence="7">
    <location>
        <begin position="30"/>
        <end position="49"/>
    </location>
</feature>
<feature type="transmembrane region" description="Helical" evidence="7">
    <location>
        <begin position="306"/>
        <end position="322"/>
    </location>
</feature>
<keyword evidence="2" id="KW-0813">Transport</keyword>
<reference evidence="9 10" key="2">
    <citation type="journal article" date="2012" name="Stand. Genomic Sci.">
        <title>Complete genome sequence of the moderately thermophilic mineral-sulfide-oxidizing firmicute Sulfobacillus acidophilus type strain (NAL(T)).</title>
        <authorList>
            <person name="Anderson I."/>
            <person name="Chertkov O."/>
            <person name="Chen A."/>
            <person name="Saunders E."/>
            <person name="Lapidus A."/>
            <person name="Nolan M."/>
            <person name="Lucas S."/>
            <person name="Hammon N."/>
            <person name="Deshpande S."/>
            <person name="Cheng J.F."/>
            <person name="Han C."/>
            <person name="Tapia R."/>
            <person name="Goodwin L.A."/>
            <person name="Pitluck S."/>
            <person name="Liolios K."/>
            <person name="Pagani I."/>
            <person name="Ivanova N."/>
            <person name="Mikhailova N."/>
            <person name="Pati A."/>
            <person name="Palaniappan K."/>
            <person name="Land M."/>
            <person name="Pan C."/>
            <person name="Rohde M."/>
            <person name="Pukall R."/>
            <person name="Goker M."/>
            <person name="Detter J.C."/>
            <person name="Woyke T."/>
            <person name="Bristow J."/>
            <person name="Eisen J.A."/>
            <person name="Markowitz V."/>
            <person name="Hugenholtz P."/>
            <person name="Kyrpides N.C."/>
            <person name="Klenk H.P."/>
            <person name="Mavromatis K."/>
        </authorList>
    </citation>
    <scope>NUCLEOTIDE SEQUENCE [LARGE SCALE GENOMIC DNA]</scope>
    <source>
        <strain evidence="10">ATCC 700253 / DSM 10332 / NAL</strain>
    </source>
</reference>
<dbReference type="PROSITE" id="PS50850">
    <property type="entry name" value="MFS"/>
    <property type="match status" value="1"/>
</dbReference>
<evidence type="ECO:0000313" key="9">
    <source>
        <dbReference type="EMBL" id="AEW03687.1"/>
    </source>
</evidence>
<dbReference type="InterPro" id="IPR020846">
    <property type="entry name" value="MFS_dom"/>
</dbReference>
<evidence type="ECO:0000256" key="5">
    <source>
        <dbReference type="ARBA" id="ARBA00023136"/>
    </source>
</evidence>
<dbReference type="Proteomes" id="UP000005439">
    <property type="component" value="Chromosome"/>
</dbReference>
<feature type="transmembrane region" description="Helical" evidence="7">
    <location>
        <begin position="146"/>
        <end position="171"/>
    </location>
</feature>
<dbReference type="Gene3D" id="1.20.1250.20">
    <property type="entry name" value="MFS general substrate transporter like domains"/>
    <property type="match status" value="1"/>
</dbReference>
<feature type="region of interest" description="Disordered" evidence="6">
    <location>
        <begin position="430"/>
        <end position="449"/>
    </location>
</feature>
<dbReference type="SUPFAM" id="SSF103473">
    <property type="entry name" value="MFS general substrate transporter"/>
    <property type="match status" value="1"/>
</dbReference>
<dbReference type="PROSITE" id="PS00217">
    <property type="entry name" value="SUGAR_TRANSPORT_2"/>
    <property type="match status" value="1"/>
</dbReference>
<dbReference type="Pfam" id="PF07690">
    <property type="entry name" value="MFS_1"/>
    <property type="match status" value="1"/>
</dbReference>
<feature type="transmembrane region" description="Helical" evidence="7">
    <location>
        <begin position="328"/>
        <end position="346"/>
    </location>
</feature>
<feature type="transmembrane region" description="Helical" evidence="7">
    <location>
        <begin position="232"/>
        <end position="251"/>
    </location>
</feature>
<dbReference type="AlphaFoldDB" id="G8TVP8"/>
<reference evidence="10" key="1">
    <citation type="submission" date="2011-12" db="EMBL/GenBank/DDBJ databases">
        <title>The complete genome of chromosome of Sulfobacillus acidophilus DSM 10332.</title>
        <authorList>
            <person name="Lucas S."/>
            <person name="Han J."/>
            <person name="Lapidus A."/>
            <person name="Bruce D."/>
            <person name="Goodwin L."/>
            <person name="Pitluck S."/>
            <person name="Peters L."/>
            <person name="Kyrpides N."/>
            <person name="Mavromatis K."/>
            <person name="Ivanova N."/>
            <person name="Mikhailova N."/>
            <person name="Chertkov O."/>
            <person name="Saunders E."/>
            <person name="Detter J.C."/>
            <person name="Tapia R."/>
            <person name="Han C."/>
            <person name="Land M."/>
            <person name="Hauser L."/>
            <person name="Markowitz V."/>
            <person name="Cheng J.-F."/>
            <person name="Hugenholtz P."/>
            <person name="Woyke T."/>
            <person name="Wu D."/>
            <person name="Pukall R."/>
            <person name="Gehrich-Schroeter G."/>
            <person name="Schneider S."/>
            <person name="Klenk H.-P."/>
            <person name="Eisen J.A."/>
        </authorList>
    </citation>
    <scope>NUCLEOTIDE SEQUENCE [LARGE SCALE GENOMIC DNA]</scope>
    <source>
        <strain evidence="10">ATCC 700253 / DSM 10332 / NAL</strain>
    </source>
</reference>
<keyword evidence="4 7" id="KW-1133">Transmembrane helix</keyword>
<dbReference type="GO" id="GO:0022857">
    <property type="term" value="F:transmembrane transporter activity"/>
    <property type="evidence" value="ECO:0007669"/>
    <property type="project" value="InterPro"/>
</dbReference>
<evidence type="ECO:0000313" key="10">
    <source>
        <dbReference type="Proteomes" id="UP000005439"/>
    </source>
</evidence>
<feature type="transmembrane region" description="Helical" evidence="7">
    <location>
        <begin position="395"/>
        <end position="416"/>
    </location>
</feature>
<dbReference type="PANTHER" id="PTHR24064">
    <property type="entry name" value="SOLUTE CARRIER FAMILY 22 MEMBER"/>
    <property type="match status" value="1"/>
</dbReference>
<dbReference type="InterPro" id="IPR011701">
    <property type="entry name" value="MFS"/>
</dbReference>
<feature type="transmembrane region" description="Helical" evidence="7">
    <location>
        <begin position="367"/>
        <end position="389"/>
    </location>
</feature>
<sequence>MAHTNTTESLNQAPLSLYHFKTALITGMGYFTDAYDLFIIGAALALIQAEWAPRQYMIGLVGSIALLAAFLGALIFGRLADVWGRSRLYGLEAALMTVGALVSAMAPNVTGLLIGRVLVGLGIGGDYPVSAVLMSEFANVRDRGKLVGMVFSMQALGLLVGPMVAMTLLAAGIPSHLAWRLMLGFGAVPAGVIIYFRRRMPESPRYRAQIMEESSAPPARLTLGQVLSHPQLLRVLIGVAGTWFLFDYAYYGNSISLPLVLKAVAPHASHLADMAWSLIIFAVFALPGYVVAFLTIDRIGHRRLQWIGFLIMAGAFLAIRWVPVLTEWIPGFLAIFGVSYFFSEFGPNTTTFVLTAEVFPVHIRTSAHGIASGLAKFGAFIGVFLFPILEHRWGVRGTLMMTGLLSLAGLGLTFLLPEPAGRSLEEVGALTLQAPDQPPTPDSRRSLMP</sequence>
<dbReference type="InterPro" id="IPR005829">
    <property type="entry name" value="Sugar_transporter_CS"/>
</dbReference>
<keyword evidence="10" id="KW-1185">Reference proteome</keyword>
<name>G8TVP8_SULAD</name>
<evidence type="ECO:0000256" key="3">
    <source>
        <dbReference type="ARBA" id="ARBA00022692"/>
    </source>
</evidence>
<organism evidence="9 10">
    <name type="scientific">Sulfobacillus acidophilus (strain ATCC 700253 / DSM 10332 / NAL)</name>
    <dbReference type="NCBI Taxonomy" id="679936"/>
    <lineage>
        <taxon>Bacteria</taxon>
        <taxon>Bacillati</taxon>
        <taxon>Bacillota</taxon>
        <taxon>Clostridia</taxon>
        <taxon>Eubacteriales</taxon>
        <taxon>Clostridiales Family XVII. Incertae Sedis</taxon>
        <taxon>Sulfobacillus</taxon>
    </lineage>
</organism>
<protein>
    <submittedName>
        <fullName evidence="9">Major facilitator superfamily MFS_1</fullName>
    </submittedName>
</protein>
<keyword evidence="5 7" id="KW-0472">Membrane</keyword>
<evidence type="ECO:0000256" key="6">
    <source>
        <dbReference type="SAM" id="MobiDB-lite"/>
    </source>
</evidence>
<dbReference type="InterPro" id="IPR036259">
    <property type="entry name" value="MFS_trans_sf"/>
</dbReference>
<dbReference type="PATRIC" id="fig|679936.5.peg.121"/>
<accession>G8TVP8</accession>
<feature type="transmembrane region" description="Helical" evidence="7">
    <location>
        <begin position="177"/>
        <end position="196"/>
    </location>
</feature>
<feature type="domain" description="Major facilitator superfamily (MFS) profile" evidence="8">
    <location>
        <begin position="22"/>
        <end position="421"/>
    </location>
</feature>
<evidence type="ECO:0000256" key="7">
    <source>
        <dbReference type="SAM" id="Phobius"/>
    </source>
</evidence>
<dbReference type="GO" id="GO:0005886">
    <property type="term" value="C:plasma membrane"/>
    <property type="evidence" value="ECO:0007669"/>
    <property type="project" value="UniProtKB-SubCell"/>
</dbReference>
<evidence type="ECO:0000259" key="8">
    <source>
        <dbReference type="PROSITE" id="PS50850"/>
    </source>
</evidence>